<keyword evidence="4 6" id="KW-0472">Membrane</keyword>
<dbReference type="AlphaFoldDB" id="A0A1B2ADJ1"/>
<dbReference type="OrthoDB" id="5476657at2"/>
<keyword evidence="5" id="KW-0998">Cell outer membrane</keyword>
<dbReference type="STRING" id="692370.A6F68_01707"/>
<keyword evidence="10" id="KW-0675">Receptor</keyword>
<comment type="similarity">
    <text evidence="6">Belongs to the TonB-dependent receptor family.</text>
</comment>
<evidence type="ECO:0000256" key="3">
    <source>
        <dbReference type="ARBA" id="ARBA00023077"/>
    </source>
</evidence>
<dbReference type="Proteomes" id="UP000092932">
    <property type="component" value="Chromosome"/>
</dbReference>
<organism evidence="10 11">
    <name type="scientific">Tsuneonella dongtanensis</name>
    <dbReference type="NCBI Taxonomy" id="692370"/>
    <lineage>
        <taxon>Bacteria</taxon>
        <taxon>Pseudomonadati</taxon>
        <taxon>Pseudomonadota</taxon>
        <taxon>Alphaproteobacteria</taxon>
        <taxon>Sphingomonadales</taxon>
        <taxon>Erythrobacteraceae</taxon>
        <taxon>Tsuneonella</taxon>
    </lineage>
</organism>
<feature type="chain" id="PRO_5008534069" evidence="7">
    <location>
        <begin position="34"/>
        <end position="958"/>
    </location>
</feature>
<evidence type="ECO:0000313" key="10">
    <source>
        <dbReference type="EMBL" id="ANY20219.1"/>
    </source>
</evidence>
<evidence type="ECO:0000259" key="9">
    <source>
        <dbReference type="Pfam" id="PF07715"/>
    </source>
</evidence>
<reference evidence="10 11" key="1">
    <citation type="submission" date="2016-07" db="EMBL/GenBank/DDBJ databases">
        <title>Complete genome sequence of Altererythrobacter dongtanensis KCTC 22672, a type strain with esterase isolated from tidal flat.</title>
        <authorList>
            <person name="Cheng H."/>
            <person name="Wu Y.-H."/>
            <person name="Zhou P."/>
            <person name="Huo Y.-Y."/>
            <person name="Wang C.-S."/>
            <person name="Xu X.-W."/>
        </authorList>
    </citation>
    <scope>NUCLEOTIDE SEQUENCE [LARGE SCALE GENOMIC DNA]</scope>
    <source>
        <strain evidence="10 11">KCTC 22672</strain>
    </source>
</reference>
<dbReference type="InterPro" id="IPR037066">
    <property type="entry name" value="Plug_dom_sf"/>
</dbReference>
<evidence type="ECO:0000256" key="6">
    <source>
        <dbReference type="RuleBase" id="RU003357"/>
    </source>
</evidence>
<dbReference type="Pfam" id="PF00593">
    <property type="entry name" value="TonB_dep_Rec_b-barrel"/>
    <property type="match status" value="1"/>
</dbReference>
<feature type="domain" description="TonB-dependent receptor plug" evidence="9">
    <location>
        <begin position="68"/>
        <end position="171"/>
    </location>
</feature>
<dbReference type="KEGG" id="ado:A6F68_01707"/>
<gene>
    <name evidence="10" type="ORF">A6F68_01707</name>
</gene>
<proteinExistence type="inferred from homology"/>
<evidence type="ECO:0000256" key="2">
    <source>
        <dbReference type="ARBA" id="ARBA00022729"/>
    </source>
</evidence>
<dbReference type="EMBL" id="CP016591">
    <property type="protein sequence ID" value="ANY20219.1"/>
    <property type="molecule type" value="Genomic_DNA"/>
</dbReference>
<dbReference type="GO" id="GO:0009279">
    <property type="term" value="C:cell outer membrane"/>
    <property type="evidence" value="ECO:0007669"/>
    <property type="project" value="UniProtKB-SubCell"/>
</dbReference>
<feature type="signal peptide" evidence="7">
    <location>
        <begin position="1"/>
        <end position="33"/>
    </location>
</feature>
<evidence type="ECO:0000256" key="4">
    <source>
        <dbReference type="ARBA" id="ARBA00023136"/>
    </source>
</evidence>
<keyword evidence="11" id="KW-1185">Reference proteome</keyword>
<protein>
    <submittedName>
        <fullName evidence="10">TonB dependent receptor</fullName>
    </submittedName>
</protein>
<dbReference type="InterPro" id="IPR012910">
    <property type="entry name" value="Plug_dom"/>
</dbReference>
<comment type="subcellular location">
    <subcellularLocation>
        <location evidence="1 6">Cell outer membrane</location>
    </subcellularLocation>
</comment>
<dbReference type="InterPro" id="IPR010104">
    <property type="entry name" value="TonB_rcpt_bac"/>
</dbReference>
<dbReference type="InterPro" id="IPR036942">
    <property type="entry name" value="Beta-barrel_TonB_sf"/>
</dbReference>
<dbReference type="PROSITE" id="PS01156">
    <property type="entry name" value="TONB_DEPENDENT_REC_2"/>
    <property type="match status" value="1"/>
</dbReference>
<dbReference type="SUPFAM" id="SSF56935">
    <property type="entry name" value="Porins"/>
    <property type="match status" value="1"/>
</dbReference>
<dbReference type="PANTHER" id="PTHR40980:SF3">
    <property type="entry name" value="TONB-DEPENDENT RECEPTOR-LIKE BETA-BARREL DOMAIN-CONTAINING PROTEIN"/>
    <property type="match status" value="1"/>
</dbReference>
<dbReference type="Gene3D" id="2.170.130.10">
    <property type="entry name" value="TonB-dependent receptor, plug domain"/>
    <property type="match status" value="1"/>
</dbReference>
<sequence>MIATRHRSPVSAVLRQGFLGGVASLALAMPAVAQDVGTGQAGPATESSDDGIVVSGVRATQRNSLQTKRNADLIVDALVSEEIGATPDQSVGETLERIVGVTADRFKGSASEISIRGLGPFLGFSTLNGREVTSGSGDRAVSFQQFPSELVNGVLVYKSQNASLVEGGTSGVIDLRTLRPLDYGKARVTIDARGVYEPHDARIEGRNGLGYRISASVIDQFQVGDGELGISIGYARADESAAEDFYTESSSVRPCNSIGTNTSGNCSYSAASANPVYFVPNAFLYRQMNNDLTRDAVMGTIQFKPRPELDINIDGQFSRRSWTENRVDFSLAEGRRGIIPLSGGLLADGTLLAFQGNSYLEAQPRNRERDEDYYGGGFSAEWTDDAAKIGLDLSYSETQRDQVDRSTRLRSTGTRMFAVTNPNGTTSNVNYTSGRVPYILDKSSGYPVLSIFPLANGSAFDLDDASIYLGNGRAQRQAEYRTDKIFAARLDGTAFVADSFITAIKGGLRYSNHLRLTDLDNDNDIDPVSATVTAAGNAACAIPFREKNYFGGTPINVSSFASFDPLCLYEALAGTPDAGPLADPRSISDLNVREQIMAAYAMADFGNPSGTFGGNIGVRVVNTQVTSKGFRGSFNATTNTAGVVTLAPVAGAFENVTGKNNFWSVLPSVNARLDLSDDFLVRGAIYKAISRPNIEDMGAGRFISTDSAGNPTTILDAISGISGGNPRLEPLESWNADVSFEWYPSADNAITLAGFYKRLRAGIVPATGGAIIEPFTINGQTILYPVAQQTNSDDTSKLWGFEATLNHSFSYLPGLLGGFGVILGYSYADTDFEYPDPSIVDGVNPLANFVAPATFVGLSKHTLSAEGYYEKGPLALRLIYKYRSPYFKPFQLAANRYSSEQKSLDASASIDLTKNVELRFQALNLTNEDYILSRPTLDSVSEVSSSGRRYYAGVKLRF</sequence>
<dbReference type="Gene3D" id="2.40.170.20">
    <property type="entry name" value="TonB-dependent receptor, beta-barrel domain"/>
    <property type="match status" value="1"/>
</dbReference>
<dbReference type="InterPro" id="IPR000531">
    <property type="entry name" value="Beta-barrel_TonB"/>
</dbReference>
<name>A0A1B2ADJ1_9SPHN</name>
<feature type="domain" description="TonB-dependent receptor-like beta-barrel" evidence="8">
    <location>
        <begin position="463"/>
        <end position="925"/>
    </location>
</feature>
<dbReference type="Pfam" id="PF07715">
    <property type="entry name" value="Plug"/>
    <property type="match status" value="1"/>
</dbReference>
<keyword evidence="3 6" id="KW-0798">TonB box</keyword>
<evidence type="ECO:0000313" key="11">
    <source>
        <dbReference type="Proteomes" id="UP000092932"/>
    </source>
</evidence>
<accession>A0A1B2ADJ1</accession>
<evidence type="ECO:0000256" key="5">
    <source>
        <dbReference type="ARBA" id="ARBA00023237"/>
    </source>
</evidence>
<dbReference type="RefSeq" id="WP_084001765.1">
    <property type="nucleotide sequence ID" value="NZ_CP016591.1"/>
</dbReference>
<keyword evidence="2 7" id="KW-0732">Signal</keyword>
<evidence type="ECO:0000256" key="7">
    <source>
        <dbReference type="SAM" id="SignalP"/>
    </source>
</evidence>
<evidence type="ECO:0000259" key="8">
    <source>
        <dbReference type="Pfam" id="PF00593"/>
    </source>
</evidence>
<dbReference type="PATRIC" id="fig|692370.5.peg.1721"/>
<dbReference type="InterPro" id="IPR010917">
    <property type="entry name" value="TonB_rcpt_CS"/>
</dbReference>
<dbReference type="NCBIfam" id="TIGR01782">
    <property type="entry name" value="TonB-Xanth-Caul"/>
    <property type="match status" value="1"/>
</dbReference>
<dbReference type="PANTHER" id="PTHR40980">
    <property type="entry name" value="PLUG DOMAIN-CONTAINING PROTEIN"/>
    <property type="match status" value="1"/>
</dbReference>
<evidence type="ECO:0000256" key="1">
    <source>
        <dbReference type="ARBA" id="ARBA00004442"/>
    </source>
</evidence>